<evidence type="ECO:0000313" key="3">
    <source>
        <dbReference type="Proteomes" id="UP000292627"/>
    </source>
</evidence>
<protein>
    <submittedName>
        <fullName evidence="2">Glycosyltransferase family 1 protein</fullName>
    </submittedName>
</protein>
<dbReference type="GO" id="GO:0016740">
    <property type="term" value="F:transferase activity"/>
    <property type="evidence" value="ECO:0007669"/>
    <property type="project" value="UniProtKB-KW"/>
</dbReference>
<dbReference type="PANTHER" id="PTHR46656">
    <property type="entry name" value="PUTATIVE-RELATED"/>
    <property type="match status" value="1"/>
</dbReference>
<accession>A0A4Q8LH10</accession>
<evidence type="ECO:0000313" key="1">
    <source>
        <dbReference type="EMBL" id="TAA28767.1"/>
    </source>
</evidence>
<dbReference type="EMBL" id="SHMG01000003">
    <property type="protein sequence ID" value="TAA44525.1"/>
    <property type="molecule type" value="Genomic_DNA"/>
</dbReference>
<accession>A0A4Q8M6C6</accession>
<dbReference type="Proteomes" id="UP000292627">
    <property type="component" value="Unassembled WGS sequence"/>
</dbReference>
<organism evidence="2 4">
    <name type="scientific">Pseudoxanthomonas winnipegensis</name>
    <dbReference type="NCBI Taxonomy" id="2480810"/>
    <lineage>
        <taxon>Bacteria</taxon>
        <taxon>Pseudomonadati</taxon>
        <taxon>Pseudomonadota</taxon>
        <taxon>Gammaproteobacteria</taxon>
        <taxon>Lysobacterales</taxon>
        <taxon>Lysobacteraceae</taxon>
        <taxon>Pseudoxanthomonas</taxon>
    </lineage>
</organism>
<dbReference type="AlphaFoldDB" id="A0A4Q8M6C6"/>
<comment type="caution">
    <text evidence="2">The sequence shown here is derived from an EMBL/GenBank/DDBJ whole genome shotgun (WGS) entry which is preliminary data.</text>
</comment>
<dbReference type="OrthoDB" id="9801954at2"/>
<dbReference type="Proteomes" id="UP000294164">
    <property type="component" value="Unassembled WGS sequence"/>
</dbReference>
<dbReference type="SUPFAM" id="SSF53756">
    <property type="entry name" value="UDP-Glycosyltransferase/glycogen phosphorylase"/>
    <property type="match status" value="1"/>
</dbReference>
<evidence type="ECO:0000313" key="2">
    <source>
        <dbReference type="EMBL" id="TAA44525.1"/>
    </source>
</evidence>
<dbReference type="Pfam" id="PF13692">
    <property type="entry name" value="Glyco_trans_1_4"/>
    <property type="match status" value="1"/>
</dbReference>
<dbReference type="EMBL" id="SHMC01000001">
    <property type="protein sequence ID" value="TAA28767.1"/>
    <property type="molecule type" value="Genomic_DNA"/>
</dbReference>
<reference evidence="3 4" key="1">
    <citation type="submission" date="2019-02" db="EMBL/GenBank/DDBJ databases">
        <title>WGS of Pseudoxanthomonas species novum from clinical isolates.</title>
        <authorList>
            <person name="Bernier A.-M."/>
            <person name="Bernard K."/>
            <person name="Vachon A."/>
        </authorList>
    </citation>
    <scope>NUCLEOTIDE SEQUENCE [LARGE SCALE GENOMIC DNA]</scope>
    <source>
        <strain evidence="2 4">NML130969</strain>
        <strain evidence="1 3">NML171200</strain>
    </source>
</reference>
<evidence type="ECO:0000313" key="4">
    <source>
        <dbReference type="Proteomes" id="UP000294164"/>
    </source>
</evidence>
<dbReference type="PANTHER" id="PTHR46656:SF3">
    <property type="entry name" value="PUTATIVE-RELATED"/>
    <property type="match status" value="1"/>
</dbReference>
<gene>
    <name evidence="2" type="ORF">EA655_06220</name>
    <name evidence="1" type="ORF">EA660_04095</name>
</gene>
<dbReference type="Gene3D" id="3.40.50.2000">
    <property type="entry name" value="Glycogen Phosphorylase B"/>
    <property type="match status" value="1"/>
</dbReference>
<keyword evidence="2" id="KW-0808">Transferase</keyword>
<sequence>MPLNIRPLLKTLVRHLRLWRFRHSTRFAPLPKLTGIAVQSAVKTTPIPPRDDVLGVNLYGLVSAHLGIGEAARLYAKALIENGIRCSIIDVALNVPHARSFKVDADSAAPLGMYAARVNLVFVNPDYFGEIEKQLAVGESGARLYTIGFWFWELDVVPDAWDTCINAVDEIWVASSFIEKAFRKKTTRPVRLIPPPLPRQDSLPLAQRDAFGLRAKAFVFLCSFDYHSSIHRKNPKAVIDAFLLAFPAKTENVQLIIKSSNARYYLDEALALLRHAKSDSRIMLRDGDLSSDQMRALQASADAYVSLHRSEGFGLGIAEMMSMGKPVIATAWSGNLDFMDDSNSFLVVGLEVPVPAGQYPHPEGAHWAEPDVYAASNIMRALVSNPAAAGMIGENAKASVQKLSESSSASAMVDELKRIGGLRCREC</sequence>
<proteinExistence type="predicted"/>
<name>A0A4Q8M6C6_9GAMM</name>